<reference evidence="3" key="1">
    <citation type="submission" date="2010-09" db="EMBL/GenBank/DDBJ databases">
        <title>The genome sequence of Geomyces destructans 20631-21.</title>
        <authorList>
            <consortium name="The Broad Institute Genome Sequencing Platform"/>
            <person name="Cuomo C.A."/>
            <person name="Blehert D.S."/>
            <person name="Lorch J.M."/>
            <person name="Young S.K."/>
            <person name="Zeng Q."/>
            <person name="Gargeya S."/>
            <person name="Fitzgerald M."/>
            <person name="Haas B."/>
            <person name="Abouelleil A."/>
            <person name="Alvarado L."/>
            <person name="Arachchi H.M."/>
            <person name="Berlin A."/>
            <person name="Brown A."/>
            <person name="Chapman S.B."/>
            <person name="Chen Z."/>
            <person name="Dunbar C."/>
            <person name="Freedman E."/>
            <person name="Gearin G."/>
            <person name="Gellesch M."/>
            <person name="Goldberg J."/>
            <person name="Griggs A."/>
            <person name="Gujja S."/>
            <person name="Heiman D."/>
            <person name="Howarth C."/>
            <person name="Larson L."/>
            <person name="Lui A."/>
            <person name="MacDonald P.J.P."/>
            <person name="Montmayeur A."/>
            <person name="Murphy C."/>
            <person name="Neiman D."/>
            <person name="Pearson M."/>
            <person name="Priest M."/>
            <person name="Roberts A."/>
            <person name="Saif S."/>
            <person name="Shea T."/>
            <person name="Shenoy N."/>
            <person name="Sisk P."/>
            <person name="Stolte C."/>
            <person name="Sykes S."/>
            <person name="Wortman J."/>
            <person name="Nusbaum C."/>
            <person name="Birren B."/>
        </authorList>
    </citation>
    <scope>NUCLEOTIDE SEQUENCE [LARGE SCALE GENOMIC DNA]</scope>
    <source>
        <strain evidence="3">ATCC MYA-4855 / 20631-21</strain>
    </source>
</reference>
<sequence>MSPWMLGGNSKRHILGLAQGSAGSMVFEWGPEGICRGLHLTTVAHYELDHLSQEDLHQQDQGEVDGDQGLVAHRAVTTASQLARCRSLGDDRDRHHLRETDLQGETLNTAHGAHHQDLATAQRHLWMTFRLCVHPFHETGLRAGTPRDLRHGNDRQLAQPASVRGSLASVSTSE</sequence>
<feature type="compositionally biased region" description="Basic and acidic residues" evidence="1">
    <location>
        <begin position="143"/>
        <end position="154"/>
    </location>
</feature>
<dbReference type="HOGENOM" id="CLU_1540732_0_0_1"/>
<gene>
    <name evidence="2" type="ORF">GMDG_02135</name>
</gene>
<proteinExistence type="predicted"/>
<evidence type="ECO:0000256" key="1">
    <source>
        <dbReference type="SAM" id="MobiDB-lite"/>
    </source>
</evidence>
<dbReference type="InParanoid" id="L8G0W2"/>
<dbReference type="Proteomes" id="UP000011064">
    <property type="component" value="Unassembled WGS sequence"/>
</dbReference>
<dbReference type="AlphaFoldDB" id="L8G0W2"/>
<dbReference type="VEuPathDB" id="FungiDB:GMDG_02135"/>
<evidence type="ECO:0000313" key="3">
    <source>
        <dbReference type="Proteomes" id="UP000011064"/>
    </source>
</evidence>
<name>L8G0W2_PSED2</name>
<feature type="region of interest" description="Disordered" evidence="1">
    <location>
        <begin position="143"/>
        <end position="174"/>
    </location>
</feature>
<dbReference type="EMBL" id="GL573196">
    <property type="protein sequence ID" value="ELR06419.1"/>
    <property type="molecule type" value="Genomic_DNA"/>
</dbReference>
<accession>L8G0W2</accession>
<organism evidence="2 3">
    <name type="scientific">Pseudogymnoascus destructans (strain ATCC MYA-4855 / 20631-21)</name>
    <name type="common">Bat white-nose syndrome fungus</name>
    <name type="synonym">Geomyces destructans</name>
    <dbReference type="NCBI Taxonomy" id="658429"/>
    <lineage>
        <taxon>Eukaryota</taxon>
        <taxon>Fungi</taxon>
        <taxon>Dikarya</taxon>
        <taxon>Ascomycota</taxon>
        <taxon>Pezizomycotina</taxon>
        <taxon>Leotiomycetes</taxon>
        <taxon>Thelebolales</taxon>
        <taxon>Thelebolaceae</taxon>
        <taxon>Pseudogymnoascus</taxon>
    </lineage>
</organism>
<keyword evidence="3" id="KW-1185">Reference proteome</keyword>
<evidence type="ECO:0000313" key="2">
    <source>
        <dbReference type="EMBL" id="ELR06419.1"/>
    </source>
</evidence>
<protein>
    <submittedName>
        <fullName evidence="2">Uncharacterized protein</fullName>
    </submittedName>
</protein>